<feature type="domain" description="YqbQ/XkdQ" evidence="2">
    <location>
        <begin position="213"/>
        <end position="344"/>
    </location>
</feature>
<evidence type="ECO:0000259" key="2">
    <source>
        <dbReference type="Pfam" id="PF24032"/>
    </source>
</evidence>
<reference evidence="3 4" key="1">
    <citation type="journal article" date="2015" name="Genome Announc.">
        <title>Complete Genome Sequence of Pelosinus fermentans JBW45, a Member of a Remarkably Competitive Group of Negativicutes in the Firmicutes Phylum.</title>
        <authorList>
            <person name="De Leon K.B."/>
            <person name="Utturkar S.M."/>
            <person name="Camilleri L.B."/>
            <person name="Elias D.A."/>
            <person name="Arkin A.P."/>
            <person name="Fields M.W."/>
            <person name="Brown S.D."/>
            <person name="Wall J.D."/>
        </authorList>
    </citation>
    <scope>NUCLEOTIDE SEQUENCE [LARGE SCALE GENOMIC DNA]</scope>
    <source>
        <strain evidence="3 4">JBW45</strain>
    </source>
</reference>
<dbReference type="SUPFAM" id="SSF69279">
    <property type="entry name" value="Phage tail proteins"/>
    <property type="match status" value="1"/>
</dbReference>
<evidence type="ECO:0000256" key="1">
    <source>
        <dbReference type="SAM" id="Coils"/>
    </source>
</evidence>
<dbReference type="InterPro" id="IPR056937">
    <property type="entry name" value="YqbQ/XkdQ"/>
</dbReference>
<dbReference type="Proteomes" id="UP000005361">
    <property type="component" value="Chromosome"/>
</dbReference>
<dbReference type="EMBL" id="CP010978">
    <property type="protein sequence ID" value="AJQ29017.1"/>
    <property type="molecule type" value="Genomic_DNA"/>
</dbReference>
<dbReference type="STRING" id="1192197.JBW_03680"/>
<reference evidence="4" key="2">
    <citation type="submission" date="2015-02" db="EMBL/GenBank/DDBJ databases">
        <title>Complete Genome Sequence of Pelosinus fermentans JBW45.</title>
        <authorList>
            <person name="De Leon K.B."/>
            <person name="Utturkar S.M."/>
            <person name="Camilleri L.B."/>
            <person name="Arkin A.P."/>
            <person name="Fields M.W."/>
            <person name="Brown S.D."/>
            <person name="Wall J.D."/>
        </authorList>
    </citation>
    <scope>NUCLEOTIDE SEQUENCE [LARGE SCALE GENOMIC DNA]</scope>
    <source>
        <strain evidence="4">JBW45</strain>
    </source>
</reference>
<gene>
    <name evidence="3" type="ORF">JBW_03680</name>
</gene>
<sequence>MTSVMNARRTALEIKYLAKDSVGQEEDISKGIGLFILSFSYTDSASGQADDLQLTLEDSRGQWQASRKPKKGDTLKVALLIKNGEETGKEQRLECGAFQVDEISLSGPPDVLNLKAIAVPVVSSLRGQKKDKAWEAVRLSVILGEIAAKGGLEKYFACAEDPFYSRVEQNQQSDLEFLQMLCEKAGLALKITYSKIVIFDEQMYEGKPVLLTIKKRGSTILNYSFSSNSRDCYSACKVSYYDAKTKATLAYEFKPPDSPDTGQVLVINEKVDSAAEAEKLAKKLLRQKNKEENKASLTLAGDVRLVSGKTVMLEGWGRYDGKYIIEQAKHDYGSSGYQVSVELRKILEGY</sequence>
<dbReference type="KEGG" id="pft:JBW_03680"/>
<evidence type="ECO:0000313" key="4">
    <source>
        <dbReference type="Proteomes" id="UP000005361"/>
    </source>
</evidence>
<accession>I8TSY5</accession>
<organism evidence="3 4">
    <name type="scientific">Pelosinus fermentans JBW45</name>
    <dbReference type="NCBI Taxonomy" id="1192197"/>
    <lineage>
        <taxon>Bacteria</taxon>
        <taxon>Bacillati</taxon>
        <taxon>Bacillota</taxon>
        <taxon>Negativicutes</taxon>
        <taxon>Selenomonadales</taxon>
        <taxon>Sporomusaceae</taxon>
        <taxon>Pelosinus</taxon>
    </lineage>
</organism>
<keyword evidence="1" id="KW-0175">Coiled coil</keyword>
<proteinExistence type="predicted"/>
<name>I8TSY5_9FIRM</name>
<dbReference type="AlphaFoldDB" id="I8TSY5"/>
<protein>
    <recommendedName>
        <fullName evidence="2">YqbQ/XkdQ domain-containing protein</fullName>
    </recommendedName>
</protein>
<evidence type="ECO:0000313" key="3">
    <source>
        <dbReference type="EMBL" id="AJQ29017.1"/>
    </source>
</evidence>
<dbReference type="HOGENOM" id="CLU_050639_3_0_9"/>
<dbReference type="Pfam" id="PF24032">
    <property type="entry name" value="YQBQ"/>
    <property type="match status" value="1"/>
</dbReference>
<feature type="coiled-coil region" evidence="1">
    <location>
        <begin position="267"/>
        <end position="294"/>
    </location>
</feature>